<evidence type="ECO:0000313" key="3">
    <source>
        <dbReference type="Proteomes" id="UP000050668"/>
    </source>
</evidence>
<keyword evidence="1" id="KW-1133">Transmembrane helix</keyword>
<feature type="transmembrane region" description="Helical" evidence="1">
    <location>
        <begin position="178"/>
        <end position="197"/>
    </location>
</feature>
<evidence type="ECO:0000256" key="1">
    <source>
        <dbReference type="SAM" id="Phobius"/>
    </source>
</evidence>
<feature type="transmembrane region" description="Helical" evidence="1">
    <location>
        <begin position="147"/>
        <end position="171"/>
    </location>
</feature>
<keyword evidence="1" id="KW-0472">Membrane</keyword>
<evidence type="ECO:0008006" key="4">
    <source>
        <dbReference type="Google" id="ProtNLM"/>
    </source>
</evidence>
<protein>
    <recommendedName>
        <fullName evidence="4">ABC transporter permease</fullName>
    </recommendedName>
</protein>
<dbReference type="EMBL" id="LGRV01000001">
    <property type="protein sequence ID" value="KOS71649.1"/>
    <property type="molecule type" value="Genomic_DNA"/>
</dbReference>
<feature type="transmembrane region" description="Helical" evidence="1">
    <location>
        <begin position="21"/>
        <end position="43"/>
    </location>
</feature>
<feature type="transmembrane region" description="Helical" evidence="1">
    <location>
        <begin position="63"/>
        <end position="84"/>
    </location>
</feature>
<reference evidence="3" key="1">
    <citation type="submission" date="2015-07" db="EMBL/GenBank/DDBJ databases">
        <title>Fjat-14205 dsm 2895.</title>
        <authorList>
            <person name="Liu B."/>
            <person name="Wang J."/>
            <person name="Zhu Y."/>
            <person name="Liu G."/>
            <person name="Chen Q."/>
            <person name="Chen Z."/>
            <person name="Lan J."/>
            <person name="Che J."/>
            <person name="Ge C."/>
            <person name="Shi H."/>
            <person name="Pan Z."/>
            <person name="Liu X."/>
        </authorList>
    </citation>
    <scope>NUCLEOTIDE SEQUENCE [LARGE SCALE GENOMIC DNA]</scope>
    <source>
        <strain evidence="3">DSM 25560</strain>
    </source>
</reference>
<organism evidence="2 3">
    <name type="scientific">Lysinibacillus contaminans</name>
    <dbReference type="NCBI Taxonomy" id="1293441"/>
    <lineage>
        <taxon>Bacteria</taxon>
        <taxon>Bacillati</taxon>
        <taxon>Bacillota</taxon>
        <taxon>Bacilli</taxon>
        <taxon>Bacillales</taxon>
        <taxon>Bacillaceae</taxon>
        <taxon>Lysinibacillus</taxon>
    </lineage>
</organism>
<sequence>MQSLTNITLKTVVQKQVKWKAKLYLSALITLITLQLLFGLLLFDSGSGSSGYGRGNLDVQFSIYSLDLFLMIAAFWAFISATLFTTKAFRIDDLSIISSRTSCAIANMIVIIFYSLIAVIIMVSSLYLQLVAVLLWSNETLIVDQLIVSPTILMVCFSIICLFGAIGLLLGNCYKGPATVKVCTTIFLVIGILLFNLSSQSISLAGFILLPNIIVSLIILSVAALCFALAIWIASKSEVSRL</sequence>
<feature type="transmembrane region" description="Helical" evidence="1">
    <location>
        <begin position="105"/>
        <end position="127"/>
    </location>
</feature>
<dbReference type="Proteomes" id="UP000050668">
    <property type="component" value="Unassembled WGS sequence"/>
</dbReference>
<feature type="transmembrane region" description="Helical" evidence="1">
    <location>
        <begin position="209"/>
        <end position="234"/>
    </location>
</feature>
<keyword evidence="3" id="KW-1185">Reference proteome</keyword>
<comment type="caution">
    <text evidence="2">The sequence shown here is derived from an EMBL/GenBank/DDBJ whole genome shotgun (WGS) entry which is preliminary data.</text>
</comment>
<accession>A0ABR5K5T3</accession>
<gene>
    <name evidence="2" type="ORF">AEA09_01270</name>
</gene>
<name>A0ABR5K5T3_9BACI</name>
<dbReference type="RefSeq" id="WP_053582112.1">
    <property type="nucleotide sequence ID" value="NZ_LGRV01000001.1"/>
</dbReference>
<evidence type="ECO:0000313" key="2">
    <source>
        <dbReference type="EMBL" id="KOS71649.1"/>
    </source>
</evidence>
<keyword evidence="1" id="KW-0812">Transmembrane</keyword>
<proteinExistence type="predicted"/>